<feature type="non-terminal residue" evidence="2">
    <location>
        <position position="1"/>
    </location>
</feature>
<dbReference type="EMBL" id="HACG01019479">
    <property type="protein sequence ID" value="CEK66344.1"/>
    <property type="molecule type" value="Transcribed_RNA"/>
</dbReference>
<evidence type="ECO:0000313" key="2">
    <source>
        <dbReference type="EMBL" id="CEK66344.1"/>
    </source>
</evidence>
<name>A0A0B6ZCN2_9EUPU</name>
<feature type="non-terminal residue" evidence="2">
    <location>
        <position position="83"/>
    </location>
</feature>
<sequence length="83" mass="8849">LHILTDIFSQVDGRSDENAQQVLALLGEVIHEAKIVITDLASRTPSPQQKSSDILSLNPSSSMPQGSQIDTFHSAVLKPPTAG</sequence>
<organism evidence="2">
    <name type="scientific">Arion vulgaris</name>
    <dbReference type="NCBI Taxonomy" id="1028688"/>
    <lineage>
        <taxon>Eukaryota</taxon>
        <taxon>Metazoa</taxon>
        <taxon>Spiralia</taxon>
        <taxon>Lophotrochozoa</taxon>
        <taxon>Mollusca</taxon>
        <taxon>Gastropoda</taxon>
        <taxon>Heterobranchia</taxon>
        <taxon>Euthyneura</taxon>
        <taxon>Panpulmonata</taxon>
        <taxon>Eupulmonata</taxon>
        <taxon>Stylommatophora</taxon>
        <taxon>Helicina</taxon>
        <taxon>Arionoidea</taxon>
        <taxon>Arionidae</taxon>
        <taxon>Arion</taxon>
    </lineage>
</organism>
<reference evidence="2" key="1">
    <citation type="submission" date="2014-12" db="EMBL/GenBank/DDBJ databases">
        <title>Insight into the proteome of Arion vulgaris.</title>
        <authorList>
            <person name="Aradska J."/>
            <person name="Bulat T."/>
            <person name="Smidak R."/>
            <person name="Sarate P."/>
            <person name="Gangsoo J."/>
            <person name="Sialana F."/>
            <person name="Bilban M."/>
            <person name="Lubec G."/>
        </authorList>
    </citation>
    <scope>NUCLEOTIDE SEQUENCE</scope>
    <source>
        <tissue evidence="2">Skin</tissue>
    </source>
</reference>
<feature type="region of interest" description="Disordered" evidence="1">
    <location>
        <begin position="41"/>
        <end position="83"/>
    </location>
</feature>
<accession>A0A0B6ZCN2</accession>
<proteinExistence type="predicted"/>
<feature type="compositionally biased region" description="Low complexity" evidence="1">
    <location>
        <begin position="51"/>
        <end position="62"/>
    </location>
</feature>
<evidence type="ECO:0000256" key="1">
    <source>
        <dbReference type="SAM" id="MobiDB-lite"/>
    </source>
</evidence>
<gene>
    <name evidence="2" type="primary">ORF58340</name>
</gene>
<feature type="compositionally biased region" description="Polar residues" evidence="1">
    <location>
        <begin position="41"/>
        <end position="50"/>
    </location>
</feature>
<protein>
    <submittedName>
        <fullName evidence="2">Uncharacterized protein</fullName>
    </submittedName>
</protein>
<dbReference type="AlphaFoldDB" id="A0A0B6ZCN2"/>